<name>A0ABU9UGG4_9CORY</name>
<keyword evidence="2" id="KW-0812">Transmembrane</keyword>
<evidence type="ECO:0000256" key="1">
    <source>
        <dbReference type="SAM" id="MobiDB-lite"/>
    </source>
</evidence>
<protein>
    <submittedName>
        <fullName evidence="3">Uncharacterized protein</fullName>
    </submittedName>
</protein>
<feature type="transmembrane region" description="Helical" evidence="2">
    <location>
        <begin position="313"/>
        <end position="331"/>
    </location>
</feature>
<feature type="transmembrane region" description="Helical" evidence="2">
    <location>
        <begin position="171"/>
        <end position="191"/>
    </location>
</feature>
<evidence type="ECO:0000256" key="2">
    <source>
        <dbReference type="SAM" id="Phobius"/>
    </source>
</evidence>
<dbReference type="Proteomes" id="UP000235104">
    <property type="component" value="Unassembled WGS sequence"/>
</dbReference>
<gene>
    <name evidence="3" type="ORF">CYJ44_000450</name>
</gene>
<keyword evidence="2" id="KW-1133">Transmembrane helix</keyword>
<evidence type="ECO:0000313" key="4">
    <source>
        <dbReference type="Proteomes" id="UP000235104"/>
    </source>
</evidence>
<feature type="transmembrane region" description="Helical" evidence="2">
    <location>
        <begin position="279"/>
        <end position="301"/>
    </location>
</feature>
<proteinExistence type="predicted"/>
<keyword evidence="2" id="KW-0472">Membrane</keyword>
<feature type="transmembrane region" description="Helical" evidence="2">
    <location>
        <begin position="132"/>
        <end position="150"/>
    </location>
</feature>
<feature type="region of interest" description="Disordered" evidence="1">
    <location>
        <begin position="387"/>
        <end position="551"/>
    </location>
</feature>
<comment type="caution">
    <text evidence="3">The sequence shown here is derived from an EMBL/GenBank/DDBJ whole genome shotgun (WGS) entry which is preliminary data.</text>
</comment>
<feature type="compositionally biased region" description="Gly residues" evidence="1">
    <location>
        <begin position="393"/>
        <end position="431"/>
    </location>
</feature>
<dbReference type="EMBL" id="PKHR02000002">
    <property type="protein sequence ID" value="MEM5984636.1"/>
    <property type="molecule type" value="Genomic_DNA"/>
</dbReference>
<keyword evidence="4" id="KW-1185">Reference proteome</keyword>
<feature type="transmembrane region" description="Helical" evidence="2">
    <location>
        <begin position="225"/>
        <end position="243"/>
    </location>
</feature>
<feature type="compositionally biased region" description="Low complexity" evidence="1">
    <location>
        <begin position="531"/>
        <end position="551"/>
    </location>
</feature>
<sequence>MAVASPVAQAQEAKDEFAQHVEDCIADSLKHEDETRLFGEDNSDKDPNDPDFLNSFTGKWTKAGCQIGQAIHHPVAAFSSGLSEFWGDPVGDFTKAVLEGNNQALQTVMTFWMDWRMDKNIMDGSVQGVKNIVLGIAGMALISSLIIGGMHMAYERRQGVADGLESMGKNIGGYLLFSTLIVGMGTGAIVASDQLADWVMKQFGASDAESVLGASELNEEMGGPILMLALAGVGVAGSIMQIVSLATRTLLFPIALGMTPALAAFSYTNIGRQGLNHVVSLLIACVLFKPISALLYCVTFWQSASGGEDMMSAVMTVLMVAAAGFSGPALVRTVAPFVSQAGGGGAGSMLSGAAGLAGAAGGAIGMAGGALIGGAGGAAAGAKVGSSAKQAAPGGGSGGAGSSPLGGGSGGSPLGGGPGGSGGSGGSGGAGPASRGDSGTTAAGSNQGSSSGSNQGSSSRAVSPGGSGSGAASASGSEGASVRPASSGATTGASAPGGARGSNPSRRQTMGGAGSAPRRGATSGLRRGVTRGRALGAQGARAGRSAGSAARQIQGILDESIGQQGNYHGSVRR</sequence>
<feature type="transmembrane region" description="Helical" evidence="2">
    <location>
        <begin position="250"/>
        <end position="267"/>
    </location>
</feature>
<organism evidence="3 4">
    <name type="scientific">Corynebacterium hesseae</name>
    <dbReference type="NCBI Taxonomy" id="2913502"/>
    <lineage>
        <taxon>Bacteria</taxon>
        <taxon>Bacillati</taxon>
        <taxon>Actinomycetota</taxon>
        <taxon>Actinomycetes</taxon>
        <taxon>Mycobacteriales</taxon>
        <taxon>Corynebacteriaceae</taxon>
        <taxon>Corynebacterium</taxon>
    </lineage>
</organism>
<feature type="compositionally biased region" description="Low complexity" evidence="1">
    <location>
        <begin position="432"/>
        <end position="497"/>
    </location>
</feature>
<reference evidence="3" key="1">
    <citation type="submission" date="2017-12" db="EMBL/GenBank/DDBJ databases">
        <authorList>
            <person name="Thomas-White K."/>
            <person name="Wolfe A.J."/>
        </authorList>
    </citation>
    <scope>NUCLEOTIDE SEQUENCE</scope>
    <source>
        <strain evidence="3">UMB0043</strain>
    </source>
</reference>
<accession>A0ABU9UGG4</accession>
<evidence type="ECO:0000313" key="3">
    <source>
        <dbReference type="EMBL" id="MEM5984636.1"/>
    </source>
</evidence>
<dbReference type="RefSeq" id="WP_257964787.1">
    <property type="nucleotide sequence ID" value="NZ_PKHR02000002.1"/>
</dbReference>